<dbReference type="GO" id="GO:0005506">
    <property type="term" value="F:iron ion binding"/>
    <property type="evidence" value="ECO:0007669"/>
    <property type="project" value="UniProtKB-UniRule"/>
</dbReference>
<evidence type="ECO:0000313" key="12">
    <source>
        <dbReference type="Proteomes" id="UP000193207"/>
    </source>
</evidence>
<comment type="catalytic activity">
    <reaction evidence="8">
        <text>4-imidazolone-5-propanoate + H2O = N-formimidoyl-L-glutamate</text>
        <dbReference type="Rhea" id="RHEA:23660"/>
        <dbReference type="ChEBI" id="CHEBI:15377"/>
        <dbReference type="ChEBI" id="CHEBI:58928"/>
        <dbReference type="ChEBI" id="CHEBI:77893"/>
        <dbReference type="EC" id="3.5.2.7"/>
    </reaction>
</comment>
<dbReference type="OrthoDB" id="9776455at2"/>
<comment type="function">
    <text evidence="8">Catalyzes the hydrolytic cleavage of the carbon-nitrogen bond in imidazolone-5-propanoate to yield N-formimidoyl-L-glutamate. It is the third step in the universal histidine degradation pathway.</text>
</comment>
<proteinExistence type="inferred from homology"/>
<comment type="pathway">
    <text evidence="8">Amino-acid degradation; L-histidine degradation into L-glutamate; N-formimidoyl-L-glutamate from L-histidine: step 3/3.</text>
</comment>
<dbReference type="EMBL" id="FWFU01000005">
    <property type="protein sequence ID" value="SLN64031.1"/>
    <property type="molecule type" value="Genomic_DNA"/>
</dbReference>
<feature type="binding site" evidence="8">
    <location>
        <position position="313"/>
    </location>
    <ligand>
        <name>N-formimidoyl-L-glutamate</name>
        <dbReference type="ChEBI" id="CHEBI:58928"/>
    </ligand>
</feature>
<feature type="domain" description="Aminodeoxyfutalosine deaminase/Imidazolonepropionase-like composite" evidence="10">
    <location>
        <begin position="23"/>
        <end position="48"/>
    </location>
</feature>
<dbReference type="Gene3D" id="3.20.20.140">
    <property type="entry name" value="Metal-dependent hydrolases"/>
    <property type="match status" value="1"/>
</dbReference>
<gene>
    <name evidence="8 11" type="primary">hutI</name>
    <name evidence="11" type="ORF">ROH8110_03590</name>
</gene>
<evidence type="ECO:0000313" key="11">
    <source>
        <dbReference type="EMBL" id="SLN64031.1"/>
    </source>
</evidence>
<keyword evidence="5 8" id="KW-0369">Histidine metabolism</keyword>
<evidence type="ECO:0000256" key="8">
    <source>
        <dbReference type="HAMAP-Rule" id="MF_00372"/>
    </source>
</evidence>
<evidence type="ECO:0000256" key="4">
    <source>
        <dbReference type="ARBA" id="ARBA00022801"/>
    </source>
</evidence>
<feature type="binding site" evidence="8">
    <location>
        <position position="311"/>
    </location>
    <ligand>
        <name>Fe(3+)</name>
        <dbReference type="ChEBI" id="CHEBI:29034"/>
    </ligand>
</feature>
<accession>A0A1X6ZXF6</accession>
<feature type="binding site" evidence="8">
    <location>
        <position position="316"/>
    </location>
    <ligand>
        <name>4-imidazolone-5-propanoate</name>
        <dbReference type="ChEBI" id="CHEBI:77893"/>
    </ligand>
</feature>
<dbReference type="GO" id="GO:0019556">
    <property type="term" value="P:L-histidine catabolic process to glutamate and formamide"/>
    <property type="evidence" value="ECO:0007669"/>
    <property type="project" value="UniProtKB-UniRule"/>
</dbReference>
<keyword evidence="4 8" id="KW-0378">Hydrolase</keyword>
<dbReference type="InterPro" id="IPR005920">
    <property type="entry name" value="HutI"/>
</dbReference>
<feature type="binding site" evidence="8">
    <location>
        <position position="171"/>
    </location>
    <ligand>
        <name>4-imidazolone-5-propanoate</name>
        <dbReference type="ChEBI" id="CHEBI:77893"/>
    </ligand>
</feature>
<keyword evidence="7 8" id="KW-0408">Iron</keyword>
<dbReference type="InterPro" id="IPR006680">
    <property type="entry name" value="Amidohydro-rel"/>
</dbReference>
<dbReference type="RefSeq" id="WP_085819139.1">
    <property type="nucleotide sequence ID" value="NZ_FWFU01000005.1"/>
</dbReference>
<feature type="binding site" evidence="8">
    <location>
        <position position="66"/>
    </location>
    <ligand>
        <name>Zn(2+)</name>
        <dbReference type="ChEBI" id="CHEBI:29105"/>
    </ligand>
</feature>
<dbReference type="Gene3D" id="2.30.40.10">
    <property type="entry name" value="Urease, subunit C, domain 1"/>
    <property type="match status" value="1"/>
</dbReference>
<feature type="binding site" evidence="8">
    <location>
        <position position="236"/>
    </location>
    <ligand>
        <name>Zn(2+)</name>
        <dbReference type="ChEBI" id="CHEBI:29105"/>
    </ligand>
</feature>
<feature type="binding site" evidence="8">
    <location>
        <position position="68"/>
    </location>
    <ligand>
        <name>Fe(3+)</name>
        <dbReference type="ChEBI" id="CHEBI:29034"/>
    </ligand>
</feature>
<dbReference type="NCBIfam" id="TIGR01224">
    <property type="entry name" value="hutI"/>
    <property type="match status" value="1"/>
</dbReference>
<protein>
    <recommendedName>
        <fullName evidence="1 8">Imidazolonepropionase</fullName>
        <ecNumber evidence="1 8">3.5.2.7</ecNumber>
    </recommendedName>
    <alternativeName>
        <fullName evidence="8">Imidazolone-5-propionate hydrolase</fullName>
    </alternativeName>
</protein>
<evidence type="ECO:0000256" key="7">
    <source>
        <dbReference type="ARBA" id="ARBA00023004"/>
    </source>
</evidence>
<name>A0A1X6ZXF6_9RHOB</name>
<keyword evidence="2 8" id="KW-0963">Cytoplasm</keyword>
<dbReference type="AlphaFoldDB" id="A0A1X6ZXF6"/>
<dbReference type="EC" id="3.5.2.7" evidence="1 8"/>
<comment type="similarity">
    <text evidence="8">Belongs to the metallo-dependent hydrolases superfamily. HutI family.</text>
</comment>
<dbReference type="PANTHER" id="PTHR42752">
    <property type="entry name" value="IMIDAZOLONEPROPIONASE"/>
    <property type="match status" value="1"/>
</dbReference>
<feature type="binding site" evidence="8">
    <location>
        <position position="138"/>
    </location>
    <ligand>
        <name>4-imidazolone-5-propanoate</name>
        <dbReference type="ChEBI" id="CHEBI:77893"/>
    </ligand>
</feature>
<feature type="binding site" evidence="8">
    <location>
        <position position="138"/>
    </location>
    <ligand>
        <name>N-formimidoyl-L-glutamate</name>
        <dbReference type="ChEBI" id="CHEBI:58928"/>
    </ligand>
</feature>
<feature type="binding site" evidence="8">
    <location>
        <position position="75"/>
    </location>
    <ligand>
        <name>4-imidazolone-5-propanoate</name>
        <dbReference type="ChEBI" id="CHEBI:77893"/>
    </ligand>
</feature>
<dbReference type="GO" id="GO:0050480">
    <property type="term" value="F:imidazolonepropionase activity"/>
    <property type="evidence" value="ECO:0007669"/>
    <property type="project" value="UniProtKB-UniRule"/>
</dbReference>
<dbReference type="InterPro" id="IPR054418">
    <property type="entry name" value="MQNX/HUTI_composite_N"/>
</dbReference>
<dbReference type="FunFam" id="3.20.20.140:FF:000007">
    <property type="entry name" value="Imidazolonepropionase"/>
    <property type="match status" value="1"/>
</dbReference>
<dbReference type="GO" id="GO:0005737">
    <property type="term" value="C:cytoplasm"/>
    <property type="evidence" value="ECO:0007669"/>
    <property type="project" value="UniProtKB-SubCell"/>
</dbReference>
<keyword evidence="6 8" id="KW-0862">Zinc</keyword>
<feature type="binding site" evidence="8">
    <location>
        <position position="239"/>
    </location>
    <ligand>
        <name>4-imidazolone-5-propanoate</name>
        <dbReference type="ChEBI" id="CHEBI:77893"/>
    </ligand>
</feature>
<dbReference type="Pfam" id="PF01979">
    <property type="entry name" value="Amidohydro_1"/>
    <property type="match status" value="1"/>
</dbReference>
<dbReference type="SUPFAM" id="SSF51556">
    <property type="entry name" value="Metallo-dependent hydrolases"/>
    <property type="match status" value="1"/>
</dbReference>
<dbReference type="InterPro" id="IPR011059">
    <property type="entry name" value="Metal-dep_hydrolase_composite"/>
</dbReference>
<evidence type="ECO:0000256" key="1">
    <source>
        <dbReference type="ARBA" id="ARBA00012864"/>
    </source>
</evidence>
<evidence type="ECO:0000256" key="3">
    <source>
        <dbReference type="ARBA" id="ARBA00022723"/>
    </source>
</evidence>
<comment type="cofactor">
    <cofactor evidence="8">
        <name>Zn(2+)</name>
        <dbReference type="ChEBI" id="CHEBI:29105"/>
    </cofactor>
    <cofactor evidence="8">
        <name>Fe(3+)</name>
        <dbReference type="ChEBI" id="CHEBI:29034"/>
    </cofactor>
    <text evidence="8">Binds 1 zinc or iron ion per subunit.</text>
</comment>
<dbReference type="GO" id="GO:0008270">
    <property type="term" value="F:zinc ion binding"/>
    <property type="evidence" value="ECO:0007669"/>
    <property type="project" value="UniProtKB-UniRule"/>
</dbReference>
<evidence type="ECO:0000256" key="5">
    <source>
        <dbReference type="ARBA" id="ARBA00022808"/>
    </source>
</evidence>
<organism evidence="11 12">
    <name type="scientific">Roseovarius halotolerans</name>
    <dbReference type="NCBI Taxonomy" id="505353"/>
    <lineage>
        <taxon>Bacteria</taxon>
        <taxon>Pseudomonadati</taxon>
        <taxon>Pseudomonadota</taxon>
        <taxon>Alphaproteobacteria</taxon>
        <taxon>Rhodobacterales</taxon>
        <taxon>Roseobacteraceae</taxon>
        <taxon>Roseovarius</taxon>
    </lineage>
</organism>
<evidence type="ECO:0000256" key="6">
    <source>
        <dbReference type="ARBA" id="ARBA00022833"/>
    </source>
</evidence>
<dbReference type="Proteomes" id="UP000193207">
    <property type="component" value="Unassembled WGS sequence"/>
</dbReference>
<comment type="subcellular location">
    <subcellularLocation>
        <location evidence="8">Cytoplasm</location>
    </subcellularLocation>
</comment>
<dbReference type="SUPFAM" id="SSF51338">
    <property type="entry name" value="Composite domain of metallo-dependent hydrolases"/>
    <property type="match status" value="1"/>
</dbReference>
<dbReference type="PANTHER" id="PTHR42752:SF1">
    <property type="entry name" value="IMIDAZOLONEPROPIONASE-RELATED"/>
    <property type="match status" value="1"/>
</dbReference>
<reference evidence="11 12" key="1">
    <citation type="submission" date="2017-03" db="EMBL/GenBank/DDBJ databases">
        <authorList>
            <person name="Afonso C.L."/>
            <person name="Miller P.J."/>
            <person name="Scott M.A."/>
            <person name="Spackman E."/>
            <person name="Goraichik I."/>
            <person name="Dimitrov K.M."/>
            <person name="Suarez D.L."/>
            <person name="Swayne D.E."/>
        </authorList>
    </citation>
    <scope>NUCLEOTIDE SEQUENCE [LARGE SCALE GENOMIC DNA]</scope>
    <source>
        <strain evidence="11 12">CECT 8110</strain>
    </source>
</reference>
<feature type="binding site" evidence="8">
    <location>
        <position position="315"/>
    </location>
    <ligand>
        <name>N-formimidoyl-L-glutamate</name>
        <dbReference type="ChEBI" id="CHEBI:58928"/>
    </ligand>
</feature>
<sequence>MLLQNATVATMVGDRPYGLIENAAIAIEDGLIRWVGPAADLPAEHAGATTEDLGGRLVTPALIDCHTHIVHGGDRAGEFEMRLGGASYEEVARAGGGIVSTVRATRDADEATLLAGALRFADALIAEGASVIEVKSGYGLDIETELRMLRVARRIATLRPVRIVTTFLGAHALPPEMKGRPDAYIDDICLPALEAAAAEGLVDAVDGFCEGIAFDTAQIGRVFDTAKRLGLPVKLHAEQLSHIGGTRLAARYGALSADHVEYANEDDAAAMAEAGSVAVLLPGAFYTLHETQKPPVAAFREHGVPMALATDCNPGSSPMSSLLLSMNMGCTLFGMTPEEALAGVTCHAAKALGLDDCGTIAPGRRADLAIWDAAQPAELAYRIGFNPLYRRIFGGEG</sequence>
<dbReference type="Pfam" id="PF22039">
    <property type="entry name" value="HUTI_composite_bact"/>
    <property type="match status" value="1"/>
</dbReference>
<feature type="binding site" evidence="8">
    <location>
        <position position="68"/>
    </location>
    <ligand>
        <name>Zn(2+)</name>
        <dbReference type="ChEBI" id="CHEBI:29105"/>
    </ligand>
</feature>
<feature type="binding site" evidence="8">
    <location>
        <position position="236"/>
    </location>
    <ligand>
        <name>Fe(3+)</name>
        <dbReference type="ChEBI" id="CHEBI:29034"/>
    </ligand>
</feature>
<dbReference type="UniPathway" id="UPA00379">
    <property type="reaction ID" value="UER00551"/>
</dbReference>
<evidence type="ECO:0000256" key="2">
    <source>
        <dbReference type="ARBA" id="ARBA00022490"/>
    </source>
</evidence>
<dbReference type="HAMAP" id="MF_00372">
    <property type="entry name" value="HutI"/>
    <property type="match status" value="1"/>
</dbReference>
<feature type="binding site" evidence="8">
    <location>
        <position position="66"/>
    </location>
    <ligand>
        <name>Fe(3+)</name>
        <dbReference type="ChEBI" id="CHEBI:29034"/>
    </ligand>
</feature>
<keyword evidence="12" id="KW-1185">Reference proteome</keyword>
<evidence type="ECO:0000259" key="9">
    <source>
        <dbReference type="Pfam" id="PF01979"/>
    </source>
</evidence>
<dbReference type="InterPro" id="IPR032466">
    <property type="entry name" value="Metal_Hydrolase"/>
</dbReference>
<evidence type="ECO:0000259" key="10">
    <source>
        <dbReference type="Pfam" id="PF22039"/>
    </source>
</evidence>
<feature type="binding site" evidence="8">
    <location>
        <position position="311"/>
    </location>
    <ligand>
        <name>Zn(2+)</name>
        <dbReference type="ChEBI" id="CHEBI:29105"/>
    </ligand>
</feature>
<keyword evidence="3 8" id="KW-0479">Metal-binding</keyword>
<dbReference type="GO" id="GO:0019557">
    <property type="term" value="P:L-histidine catabolic process to glutamate and formate"/>
    <property type="evidence" value="ECO:0007669"/>
    <property type="project" value="UniProtKB-UniPathway"/>
</dbReference>
<feature type="domain" description="Amidohydrolase-related" evidence="9">
    <location>
        <begin position="57"/>
        <end position="376"/>
    </location>
</feature>